<dbReference type="InterPro" id="IPR011009">
    <property type="entry name" value="Kinase-like_dom_sf"/>
</dbReference>
<accession>I7LFM8</accession>
<dbReference type="Gene3D" id="3.90.1200.10">
    <property type="match status" value="1"/>
</dbReference>
<name>I7LFM8_9CLOT</name>
<gene>
    <name evidence="1" type="ORF">CAAU_0541</name>
</gene>
<evidence type="ECO:0000313" key="2">
    <source>
        <dbReference type="Proteomes" id="UP000007652"/>
    </source>
</evidence>
<dbReference type="InterPro" id="IPR047175">
    <property type="entry name" value="CotS-like"/>
</dbReference>
<proteinExistence type="predicted"/>
<keyword evidence="2" id="KW-1185">Reference proteome</keyword>
<evidence type="ECO:0000313" key="1">
    <source>
        <dbReference type="EMBL" id="CCJ32625.1"/>
    </source>
</evidence>
<sequence>MKKRISEFNKYITDEYLKKINTILLNHYNITPTSVEKVRSAFKVNTERSIYCLKEFKHNDKKASIGYHLTRFLKDNGFDGVADYIKTVDGKDVIKYNKRYYYLTSWIEGSECDFKDINVLKQACAFLADFHNKSKGFNINSIKIKSNYNKWEKKVLSIKKDLLKFKSIIASKILKTYFDEEYYKLIDFNLKLCDKALQIFSKESYKKLCEKAKKEKLICHDSFYYQNLLINNNGKMFLIDLDSVIYDLPIYDLAKFIRRIMNKSYIEWNFEIAKDLIFAYNEVRKIERDEFEVFLGHLIIPHRFWKLGKKRYLKRKEWSEEKYLKKLNKEIRLKDKREEFINKFIENYLIK</sequence>
<dbReference type="NCBIfam" id="TIGR02906">
    <property type="entry name" value="spore_CotS"/>
    <property type="match status" value="1"/>
</dbReference>
<keyword evidence="1" id="KW-0167">Capsid protein</keyword>
<dbReference type="AlphaFoldDB" id="I7LFM8"/>
<dbReference type="Proteomes" id="UP000007652">
    <property type="component" value="Unassembled WGS sequence"/>
</dbReference>
<dbReference type="EMBL" id="CAKP01000022">
    <property type="protein sequence ID" value="CCJ32625.1"/>
    <property type="molecule type" value="Genomic_DNA"/>
</dbReference>
<dbReference type="GO" id="GO:0042601">
    <property type="term" value="C:endospore-forming forespore"/>
    <property type="evidence" value="ECO:0007669"/>
    <property type="project" value="TreeGrafter"/>
</dbReference>
<dbReference type="OrthoDB" id="9771902at2"/>
<reference evidence="1 2" key="1">
    <citation type="journal article" date="2011" name="J. Bacteriol.">
        <title>Draft genome sequence of Caloramator australicus strain RC3T, a thermoanaerobe from the Great Artesian Basin of Australia.</title>
        <authorList>
            <person name="Ogg C.D."/>
            <person name="Patel B.K.C."/>
        </authorList>
    </citation>
    <scope>NUCLEOTIDE SEQUENCE [LARGE SCALE GENOMIC DNA]</scope>
    <source>
        <strain evidence="1 2">RC3</strain>
    </source>
</reference>
<keyword evidence="1" id="KW-0946">Virion</keyword>
<dbReference type="eggNOG" id="COG2334">
    <property type="taxonomic scope" value="Bacteria"/>
</dbReference>
<dbReference type="STRING" id="857293.CAAU_0541"/>
<dbReference type="PANTHER" id="PTHR39179">
    <property type="entry name" value="SPORE COAT PROTEIN I"/>
    <property type="match status" value="1"/>
</dbReference>
<dbReference type="PANTHER" id="PTHR39179:SF1">
    <property type="entry name" value="SPORE COAT PROTEIN I"/>
    <property type="match status" value="1"/>
</dbReference>
<organism evidence="1 2">
    <name type="scientific">Caloramator australicus RC3</name>
    <dbReference type="NCBI Taxonomy" id="857293"/>
    <lineage>
        <taxon>Bacteria</taxon>
        <taxon>Bacillati</taxon>
        <taxon>Bacillota</taxon>
        <taxon>Clostridia</taxon>
        <taxon>Eubacteriales</taxon>
        <taxon>Clostridiaceae</taxon>
        <taxon>Caloramator</taxon>
    </lineage>
</organism>
<protein>
    <submittedName>
        <fullName evidence="1">Spore coat protein S</fullName>
    </submittedName>
</protein>
<dbReference type="RefSeq" id="WP_008907905.1">
    <property type="nucleotide sequence ID" value="NZ_CAKP01000022.1"/>
</dbReference>
<dbReference type="InterPro" id="IPR014255">
    <property type="entry name" value="Spore_coat_CotS"/>
</dbReference>
<dbReference type="SUPFAM" id="SSF56112">
    <property type="entry name" value="Protein kinase-like (PK-like)"/>
    <property type="match status" value="1"/>
</dbReference>
<dbReference type="Gene3D" id="3.30.200.20">
    <property type="entry name" value="Phosphorylase Kinase, domain 1"/>
    <property type="match status" value="1"/>
</dbReference>
<comment type="caution">
    <text evidence="1">The sequence shown here is derived from an EMBL/GenBank/DDBJ whole genome shotgun (WGS) entry which is preliminary data.</text>
</comment>